<sequence>MEQEIKRPCPIGTFSCDRGLLCVSQRQICDHRQDCMDGSDEHPVECGLLYGSKDMTNKIVTNAIKQKHRMPVTANFTADPFWHNNSKIQGNALFPVGMNGSWLIVKKMCKPEDNNNGSSNKKRSLTSHSKQKIV</sequence>
<keyword evidence="5" id="KW-1185">Reference proteome</keyword>
<evidence type="ECO:0000256" key="1">
    <source>
        <dbReference type="ARBA" id="ARBA00023157"/>
    </source>
</evidence>
<protein>
    <submittedName>
        <fullName evidence="4">Uncharacterized protein</fullName>
    </submittedName>
</protein>
<dbReference type="PROSITE" id="PS50068">
    <property type="entry name" value="LDLRA_2"/>
    <property type="match status" value="1"/>
</dbReference>
<evidence type="ECO:0000256" key="3">
    <source>
        <dbReference type="SAM" id="MobiDB-lite"/>
    </source>
</evidence>
<reference evidence="4" key="1">
    <citation type="submission" date="2020-05" db="UniProtKB">
        <authorList>
            <consortium name="EnsemblMetazoa"/>
        </authorList>
    </citation>
    <scope>IDENTIFICATION</scope>
    <source>
        <strain evidence="4">TTRI</strain>
    </source>
</reference>
<dbReference type="InterPro" id="IPR036055">
    <property type="entry name" value="LDL_receptor-like_sf"/>
</dbReference>
<comment type="caution">
    <text evidence="2">Lacks conserved residue(s) required for the propagation of feature annotation.</text>
</comment>
<organism evidence="4 5">
    <name type="scientific">Glossina austeni</name>
    <name type="common">Savannah tsetse fly</name>
    <dbReference type="NCBI Taxonomy" id="7395"/>
    <lineage>
        <taxon>Eukaryota</taxon>
        <taxon>Metazoa</taxon>
        <taxon>Ecdysozoa</taxon>
        <taxon>Arthropoda</taxon>
        <taxon>Hexapoda</taxon>
        <taxon>Insecta</taxon>
        <taxon>Pterygota</taxon>
        <taxon>Neoptera</taxon>
        <taxon>Endopterygota</taxon>
        <taxon>Diptera</taxon>
        <taxon>Brachycera</taxon>
        <taxon>Muscomorpha</taxon>
        <taxon>Hippoboscoidea</taxon>
        <taxon>Glossinidae</taxon>
        <taxon>Glossina</taxon>
    </lineage>
</organism>
<evidence type="ECO:0000256" key="2">
    <source>
        <dbReference type="PROSITE-ProRule" id="PRU00124"/>
    </source>
</evidence>
<dbReference type="Gene3D" id="4.10.400.10">
    <property type="entry name" value="Low-density Lipoprotein Receptor"/>
    <property type="match status" value="1"/>
</dbReference>
<dbReference type="SUPFAM" id="SSF57424">
    <property type="entry name" value="LDL receptor-like module"/>
    <property type="match status" value="1"/>
</dbReference>
<evidence type="ECO:0000313" key="4">
    <source>
        <dbReference type="EnsemblMetazoa" id="GAUT009327-PA"/>
    </source>
</evidence>
<name>A0A1A9UME9_GLOAU</name>
<dbReference type="STRING" id="7395.A0A1A9UME9"/>
<dbReference type="CDD" id="cd00112">
    <property type="entry name" value="LDLa"/>
    <property type="match status" value="1"/>
</dbReference>
<dbReference type="VEuPathDB" id="VectorBase:GAUT009327"/>
<keyword evidence="1" id="KW-1015">Disulfide bond</keyword>
<accession>A0A1A9UME9</accession>
<dbReference type="Proteomes" id="UP000078200">
    <property type="component" value="Unassembled WGS sequence"/>
</dbReference>
<dbReference type="AlphaFoldDB" id="A0A1A9UME9"/>
<feature type="compositionally biased region" description="Basic residues" evidence="3">
    <location>
        <begin position="120"/>
        <end position="134"/>
    </location>
</feature>
<dbReference type="Pfam" id="PF00057">
    <property type="entry name" value="Ldl_recept_a"/>
    <property type="match status" value="1"/>
</dbReference>
<proteinExistence type="predicted"/>
<dbReference type="SMART" id="SM00192">
    <property type="entry name" value="LDLa"/>
    <property type="match status" value="1"/>
</dbReference>
<feature type="region of interest" description="Disordered" evidence="3">
    <location>
        <begin position="112"/>
        <end position="134"/>
    </location>
</feature>
<evidence type="ECO:0000313" key="5">
    <source>
        <dbReference type="Proteomes" id="UP000078200"/>
    </source>
</evidence>
<dbReference type="InterPro" id="IPR002172">
    <property type="entry name" value="LDrepeatLR_classA_rpt"/>
</dbReference>
<dbReference type="PROSITE" id="PS01209">
    <property type="entry name" value="LDLRA_1"/>
    <property type="match status" value="1"/>
</dbReference>
<dbReference type="InterPro" id="IPR023415">
    <property type="entry name" value="LDLR_class-A_CS"/>
</dbReference>
<dbReference type="EnsemblMetazoa" id="GAUT009327-RA">
    <property type="protein sequence ID" value="GAUT009327-PA"/>
    <property type="gene ID" value="GAUT009327"/>
</dbReference>